<organism evidence="1 2">
    <name type="scientific">Paracoccus litorisediminis</name>
    <dbReference type="NCBI Taxonomy" id="2006130"/>
    <lineage>
        <taxon>Bacteria</taxon>
        <taxon>Pseudomonadati</taxon>
        <taxon>Pseudomonadota</taxon>
        <taxon>Alphaproteobacteria</taxon>
        <taxon>Rhodobacterales</taxon>
        <taxon>Paracoccaceae</taxon>
        <taxon>Paracoccus</taxon>
    </lineage>
</organism>
<keyword evidence="2" id="KW-1185">Reference proteome</keyword>
<dbReference type="OrthoDB" id="7772872at2"/>
<accession>A0A844HER4</accession>
<evidence type="ECO:0000313" key="2">
    <source>
        <dbReference type="Proteomes" id="UP000449846"/>
    </source>
</evidence>
<dbReference type="Proteomes" id="UP000449846">
    <property type="component" value="Unassembled WGS sequence"/>
</dbReference>
<comment type="caution">
    <text evidence="1">The sequence shown here is derived from an EMBL/GenBank/DDBJ whole genome shotgun (WGS) entry which is preliminary data.</text>
</comment>
<dbReference type="AlphaFoldDB" id="A0A844HER4"/>
<reference evidence="1 2" key="1">
    <citation type="submission" date="2019-11" db="EMBL/GenBank/DDBJ databases">
        <authorList>
            <person name="Dong K."/>
        </authorList>
    </citation>
    <scope>NUCLEOTIDE SEQUENCE [LARGE SCALE GENOMIC DNA]</scope>
    <source>
        <strain evidence="1 2">NBRC 112902</strain>
    </source>
</reference>
<gene>
    <name evidence="1" type="ORF">GL300_01465</name>
</gene>
<sequence>MSEPLVLTDIITTNKPDEWAEHLVYCVETMIGTCRIALLNEGIGGELEERRLHMVEQTLEVAQALAHVAGMGCEILQARCRPQVRMEAAE</sequence>
<protein>
    <submittedName>
        <fullName evidence="1">Uncharacterized protein</fullName>
    </submittedName>
</protein>
<name>A0A844HER4_9RHOB</name>
<evidence type="ECO:0000313" key="1">
    <source>
        <dbReference type="EMBL" id="MTH57870.1"/>
    </source>
</evidence>
<dbReference type="RefSeq" id="WP_155037799.1">
    <property type="nucleotide sequence ID" value="NZ_WMIG01000001.1"/>
</dbReference>
<proteinExistence type="predicted"/>
<dbReference type="EMBL" id="WMIG01000001">
    <property type="protein sequence ID" value="MTH57870.1"/>
    <property type="molecule type" value="Genomic_DNA"/>
</dbReference>